<feature type="compositionally biased region" description="Acidic residues" evidence="1">
    <location>
        <begin position="327"/>
        <end position="340"/>
    </location>
</feature>
<feature type="compositionally biased region" description="Low complexity" evidence="1">
    <location>
        <begin position="407"/>
        <end position="418"/>
    </location>
</feature>
<feature type="compositionally biased region" description="Acidic residues" evidence="1">
    <location>
        <begin position="134"/>
        <end position="143"/>
    </location>
</feature>
<dbReference type="EMBL" id="CP046236">
    <property type="protein sequence ID" value="WFD48945.1"/>
    <property type="molecule type" value="Genomic_DNA"/>
</dbReference>
<protein>
    <submittedName>
        <fullName evidence="2">Uncharacterized protein</fullName>
    </submittedName>
</protein>
<accession>A0ABY8EW66</accession>
<feature type="compositionally biased region" description="Polar residues" evidence="1">
    <location>
        <begin position="380"/>
        <end position="394"/>
    </location>
</feature>
<reference evidence="2 3" key="1">
    <citation type="journal article" date="2020" name="Elife">
        <title>Loss of centromere function drives karyotype evolution in closely related Malassezia species.</title>
        <authorList>
            <person name="Sankaranarayanan S.R."/>
            <person name="Ianiri G."/>
            <person name="Coelho M.A."/>
            <person name="Reza M.H."/>
            <person name="Thimmappa B.C."/>
            <person name="Ganguly P."/>
            <person name="Vadnala R.N."/>
            <person name="Sun S."/>
            <person name="Siddharthan R."/>
            <person name="Tellgren-Roth C."/>
            <person name="Dawson T.L."/>
            <person name="Heitman J."/>
            <person name="Sanyal K."/>
        </authorList>
    </citation>
    <scope>NUCLEOTIDE SEQUENCE [LARGE SCALE GENOMIC DNA]</scope>
    <source>
        <strain evidence="2">CBS14141</strain>
    </source>
</reference>
<feature type="region of interest" description="Disordered" evidence="1">
    <location>
        <begin position="124"/>
        <end position="171"/>
    </location>
</feature>
<organism evidence="2 3">
    <name type="scientific">Malassezia furfur</name>
    <name type="common">Pityriasis versicolor infection agent</name>
    <name type="synonym">Pityrosporum furfur</name>
    <dbReference type="NCBI Taxonomy" id="55194"/>
    <lineage>
        <taxon>Eukaryota</taxon>
        <taxon>Fungi</taxon>
        <taxon>Dikarya</taxon>
        <taxon>Basidiomycota</taxon>
        <taxon>Ustilaginomycotina</taxon>
        <taxon>Malasseziomycetes</taxon>
        <taxon>Malasseziales</taxon>
        <taxon>Malasseziaceae</taxon>
        <taxon>Malassezia</taxon>
    </lineage>
</organism>
<evidence type="ECO:0000256" key="1">
    <source>
        <dbReference type="SAM" id="MobiDB-lite"/>
    </source>
</evidence>
<evidence type="ECO:0000313" key="3">
    <source>
        <dbReference type="Proteomes" id="UP000818624"/>
    </source>
</evidence>
<feature type="region of interest" description="Disordered" evidence="1">
    <location>
        <begin position="306"/>
        <end position="501"/>
    </location>
</feature>
<gene>
    <name evidence="2" type="ORF">GLX27_003618</name>
</gene>
<proteinExistence type="predicted"/>
<sequence length="563" mass="60996">MGGRGWRGRNEYDDADIHYILEVMGRTPPPWNVSRLARELARERPAHTYASYQTFLQKNMIDRLNLQQRLRDLRAERGGTLDGVHVPRSVRTRATPQPRVPTERAASLRPRVAGGMSVSELHAAFAPRSSPTESLDELEEDEPDTHGDRDGAGTHASSDGTSSSEEEPMSEAEMLAFEAQHTHVEEPRAAPTRRRREQFLPEETEVLVNHLVDLLIVTHWGRDIDDEGAVNVDEDLPSPPASFWEEMERDAPRHSARSWMMHFLRNAQRFWRTATDRFLLRLSPSSLFVDAEQSVVKDEAAAAVEEAEETAEAAAAVQAEAAKDVDAAEAEEQADADGADAETATSAAEDSAASPASASSVPASPASAAAAAPLRHAGPSASTPHAGPSTSTPRCTARGPHTLDTPSSSADAADVSASLTVHTPETRGETYTPCSVRVGQRRDHHDAKAHARERHSAPFQDAAPSPLVRRAPSSAPCVRRPTPPSPARARPVRHSFGGPGSPRLVPLWGTGGRSAAQVAVEQRRARAAYEARVWALCSEYAMTSPAQLVPFMERAEGDVDAVH</sequence>
<feature type="compositionally biased region" description="Basic and acidic residues" evidence="1">
    <location>
        <begin position="440"/>
        <end position="456"/>
    </location>
</feature>
<feature type="compositionally biased region" description="Low complexity" evidence="1">
    <location>
        <begin position="341"/>
        <end position="372"/>
    </location>
</feature>
<dbReference type="Proteomes" id="UP000818624">
    <property type="component" value="Chromosome 3"/>
</dbReference>
<keyword evidence="3" id="KW-1185">Reference proteome</keyword>
<name>A0ABY8EW66_MALFU</name>
<evidence type="ECO:0000313" key="2">
    <source>
        <dbReference type="EMBL" id="WFD48945.1"/>
    </source>
</evidence>
<feature type="region of interest" description="Disordered" evidence="1">
    <location>
        <begin position="81"/>
        <end position="111"/>
    </location>
</feature>